<dbReference type="EMBL" id="JABSTU010000003">
    <property type="protein sequence ID" value="KAH8035677.1"/>
    <property type="molecule type" value="Genomic_DNA"/>
</dbReference>
<gene>
    <name evidence="1" type="ORF">HPB51_007921</name>
</gene>
<name>A0A9J6ENK5_RHIMP</name>
<accession>A0A9J6ENK5</accession>
<reference evidence="1" key="2">
    <citation type="submission" date="2021-09" db="EMBL/GenBank/DDBJ databases">
        <authorList>
            <person name="Jia N."/>
            <person name="Wang J."/>
            <person name="Shi W."/>
            <person name="Du L."/>
            <person name="Sun Y."/>
            <person name="Zhan W."/>
            <person name="Jiang J."/>
            <person name="Wang Q."/>
            <person name="Zhang B."/>
            <person name="Ji P."/>
            <person name="Sakyi L.B."/>
            <person name="Cui X."/>
            <person name="Yuan T."/>
            <person name="Jiang B."/>
            <person name="Yang W."/>
            <person name="Lam T.T.-Y."/>
            <person name="Chang Q."/>
            <person name="Ding S."/>
            <person name="Wang X."/>
            <person name="Zhu J."/>
            <person name="Ruan X."/>
            <person name="Zhao L."/>
            <person name="Wei J."/>
            <person name="Que T."/>
            <person name="Du C."/>
            <person name="Cheng J."/>
            <person name="Dai P."/>
            <person name="Han X."/>
            <person name="Huang E."/>
            <person name="Gao Y."/>
            <person name="Liu J."/>
            <person name="Shao H."/>
            <person name="Ye R."/>
            <person name="Li L."/>
            <person name="Wei W."/>
            <person name="Wang X."/>
            <person name="Wang C."/>
            <person name="Huo Q."/>
            <person name="Li W."/>
            <person name="Guo W."/>
            <person name="Chen H."/>
            <person name="Chen S."/>
            <person name="Zhou L."/>
            <person name="Zhou L."/>
            <person name="Ni X."/>
            <person name="Tian J."/>
            <person name="Zhou Y."/>
            <person name="Sheng Y."/>
            <person name="Liu T."/>
            <person name="Pan Y."/>
            <person name="Xia L."/>
            <person name="Li J."/>
            <person name="Zhao F."/>
            <person name="Cao W."/>
        </authorList>
    </citation>
    <scope>NUCLEOTIDE SEQUENCE</scope>
    <source>
        <strain evidence="1">Rmic-2018</strain>
        <tissue evidence="1">Larvae</tissue>
    </source>
</reference>
<comment type="caution">
    <text evidence="1">The sequence shown here is derived from an EMBL/GenBank/DDBJ whole genome shotgun (WGS) entry which is preliminary data.</text>
</comment>
<proteinExistence type="predicted"/>
<reference evidence="1" key="1">
    <citation type="journal article" date="2020" name="Cell">
        <title>Large-Scale Comparative Analyses of Tick Genomes Elucidate Their Genetic Diversity and Vector Capacities.</title>
        <authorList>
            <consortium name="Tick Genome and Microbiome Consortium (TIGMIC)"/>
            <person name="Jia N."/>
            <person name="Wang J."/>
            <person name="Shi W."/>
            <person name="Du L."/>
            <person name="Sun Y."/>
            <person name="Zhan W."/>
            <person name="Jiang J.F."/>
            <person name="Wang Q."/>
            <person name="Zhang B."/>
            <person name="Ji P."/>
            <person name="Bell-Sakyi L."/>
            <person name="Cui X.M."/>
            <person name="Yuan T.T."/>
            <person name="Jiang B.G."/>
            <person name="Yang W.F."/>
            <person name="Lam T.T."/>
            <person name="Chang Q.C."/>
            <person name="Ding S.J."/>
            <person name="Wang X.J."/>
            <person name="Zhu J.G."/>
            <person name="Ruan X.D."/>
            <person name="Zhao L."/>
            <person name="Wei J.T."/>
            <person name="Ye R.Z."/>
            <person name="Que T.C."/>
            <person name="Du C.H."/>
            <person name="Zhou Y.H."/>
            <person name="Cheng J.X."/>
            <person name="Dai P.F."/>
            <person name="Guo W.B."/>
            <person name="Han X.H."/>
            <person name="Huang E.J."/>
            <person name="Li L.F."/>
            <person name="Wei W."/>
            <person name="Gao Y.C."/>
            <person name="Liu J.Z."/>
            <person name="Shao H.Z."/>
            <person name="Wang X."/>
            <person name="Wang C.C."/>
            <person name="Yang T.C."/>
            <person name="Huo Q.B."/>
            <person name="Li W."/>
            <person name="Chen H.Y."/>
            <person name="Chen S.E."/>
            <person name="Zhou L.G."/>
            <person name="Ni X.B."/>
            <person name="Tian J.H."/>
            <person name="Sheng Y."/>
            <person name="Liu T."/>
            <person name="Pan Y.S."/>
            <person name="Xia L.Y."/>
            <person name="Li J."/>
            <person name="Zhao F."/>
            <person name="Cao W.C."/>
        </authorList>
    </citation>
    <scope>NUCLEOTIDE SEQUENCE</scope>
    <source>
        <strain evidence="1">Rmic-2018</strain>
    </source>
</reference>
<keyword evidence="2" id="KW-1185">Reference proteome</keyword>
<dbReference type="Proteomes" id="UP000821866">
    <property type="component" value="Chromosome 11"/>
</dbReference>
<sequence>MREKIRLPDQRYRNDIKVRDLQFAGVSPNAFADAIEASTPYGREANVYEGRRVVPLLESVWQAFADIDDLLVWTGWYVLDALAPFVDTLAAKLKSDDKLSFGTSCVTMVSHVMAPALAALIRLSHVTDKARDQITSMTDVIATCLKGKCHLFDYETLTCCDLDCLIICL</sequence>
<evidence type="ECO:0000313" key="1">
    <source>
        <dbReference type="EMBL" id="KAH8035677.1"/>
    </source>
</evidence>
<protein>
    <submittedName>
        <fullName evidence="1">Uncharacterized protein</fullName>
    </submittedName>
</protein>
<dbReference type="AlphaFoldDB" id="A0A9J6ENK5"/>
<organism evidence="1 2">
    <name type="scientific">Rhipicephalus microplus</name>
    <name type="common">Cattle tick</name>
    <name type="synonym">Boophilus microplus</name>
    <dbReference type="NCBI Taxonomy" id="6941"/>
    <lineage>
        <taxon>Eukaryota</taxon>
        <taxon>Metazoa</taxon>
        <taxon>Ecdysozoa</taxon>
        <taxon>Arthropoda</taxon>
        <taxon>Chelicerata</taxon>
        <taxon>Arachnida</taxon>
        <taxon>Acari</taxon>
        <taxon>Parasitiformes</taxon>
        <taxon>Ixodida</taxon>
        <taxon>Ixodoidea</taxon>
        <taxon>Ixodidae</taxon>
        <taxon>Rhipicephalinae</taxon>
        <taxon>Rhipicephalus</taxon>
        <taxon>Boophilus</taxon>
    </lineage>
</organism>
<evidence type="ECO:0000313" key="2">
    <source>
        <dbReference type="Proteomes" id="UP000821866"/>
    </source>
</evidence>